<proteinExistence type="predicted"/>
<dbReference type="Pfam" id="PF05119">
    <property type="entry name" value="Terminase_4"/>
    <property type="match status" value="1"/>
</dbReference>
<dbReference type="InterPro" id="IPR006448">
    <property type="entry name" value="Phage_term_ssu_P27"/>
</dbReference>
<dbReference type="EMBL" id="JAGFPW010000034">
    <property type="protein sequence ID" value="MBO3796827.1"/>
    <property type="molecule type" value="Genomic_DNA"/>
</dbReference>
<evidence type="ECO:0000313" key="3">
    <source>
        <dbReference type="Proteomes" id="UP000665181"/>
    </source>
</evidence>
<reference evidence="2" key="1">
    <citation type="submission" date="2021-03" db="EMBL/GenBank/DDBJ databases">
        <title>Isolation of Bacillus subtilis from fermented food sample.</title>
        <authorList>
            <person name="Lakshmanan V."/>
            <person name="Athira K."/>
            <person name="Rajagopal K."/>
        </authorList>
    </citation>
    <scope>NUCLEOTIDE SEQUENCE</scope>
    <source>
        <strain evidence="2">S1</strain>
    </source>
</reference>
<dbReference type="AlphaFoldDB" id="A0A8I2B7E8"/>
<organism evidence="2 3">
    <name type="scientific">Bacillus subtilis</name>
    <dbReference type="NCBI Taxonomy" id="1423"/>
    <lineage>
        <taxon>Bacteria</taxon>
        <taxon>Bacillati</taxon>
        <taxon>Bacillota</taxon>
        <taxon>Bacilli</taxon>
        <taxon>Bacillales</taxon>
        <taxon>Bacillaceae</taxon>
        <taxon>Bacillus</taxon>
    </lineage>
</organism>
<accession>A0A8I2B7E8</accession>
<feature type="compositionally biased region" description="Basic and acidic residues" evidence="1">
    <location>
        <begin position="14"/>
        <end position="37"/>
    </location>
</feature>
<name>A0A8I2B7E8_BACIU</name>
<gene>
    <name evidence="2" type="ORF">J5227_21560</name>
</gene>
<comment type="caution">
    <text evidence="2">The sequence shown here is derived from an EMBL/GenBank/DDBJ whole genome shotgun (WGS) entry which is preliminary data.</text>
</comment>
<sequence length="162" mass="18287">MAGRKSKPAAVIEAEGKTHLTKDQLEERKEAEEKLKPKSDKIKCPTWLDKDAKKEWKRVVKDLIALDLMSNLDSVALAVYCDAYSNYLKASKAIQENGTTIEYTNATGNTNTVVSPHVQVQTKYAEVIRKQSSELGLTISSRLRLIVPKKDEENNKFSEFTR</sequence>
<feature type="region of interest" description="Disordered" evidence="1">
    <location>
        <begin position="1"/>
        <end position="37"/>
    </location>
</feature>
<evidence type="ECO:0000256" key="1">
    <source>
        <dbReference type="SAM" id="MobiDB-lite"/>
    </source>
</evidence>
<protein>
    <submittedName>
        <fullName evidence="2">Phage terminase small subunit P27 family</fullName>
    </submittedName>
</protein>
<evidence type="ECO:0000313" key="2">
    <source>
        <dbReference type="EMBL" id="MBO3796827.1"/>
    </source>
</evidence>
<dbReference type="RefSeq" id="WP_208556892.1">
    <property type="nucleotide sequence ID" value="NZ_JAGFPW010000034.1"/>
</dbReference>
<dbReference type="Proteomes" id="UP000665181">
    <property type="component" value="Unassembled WGS sequence"/>
</dbReference>
<dbReference type="NCBIfam" id="TIGR01558">
    <property type="entry name" value="sm_term_P27"/>
    <property type="match status" value="1"/>
</dbReference>